<reference evidence="8" key="1">
    <citation type="journal article" date="2019" name="Mol. Biol. Evol.">
        <title>Blast fungal genomes show frequent chromosomal changes, gene gains and losses, and effector gene turnover.</title>
        <authorList>
            <person name="Gomez Luciano L.B."/>
            <person name="Jason Tsai I."/>
            <person name="Chuma I."/>
            <person name="Tosa Y."/>
            <person name="Chen Y.H."/>
            <person name="Li J.Y."/>
            <person name="Li M.Y."/>
            <person name="Jade Lu M.Y."/>
            <person name="Nakayashiki H."/>
            <person name="Li W.H."/>
        </authorList>
    </citation>
    <scope>NUCLEOTIDE SEQUENCE</scope>
    <source>
        <strain evidence="8">NI907</strain>
    </source>
</reference>
<evidence type="ECO:0000256" key="1">
    <source>
        <dbReference type="ARBA" id="ARBA00004126"/>
    </source>
</evidence>
<dbReference type="Pfam" id="PF05705">
    <property type="entry name" value="DUF829"/>
    <property type="match status" value="1"/>
</dbReference>
<dbReference type="RefSeq" id="XP_030977998.1">
    <property type="nucleotide sequence ID" value="XM_031129977.1"/>
</dbReference>
<comment type="subcellular location">
    <subcellularLocation>
        <location evidence="6">Endomembrane system</location>
        <topology evidence="6">Single-pass membrane protein</topology>
    </subcellularLocation>
    <subcellularLocation>
        <location evidence="1">Nucleus membrane</location>
    </subcellularLocation>
</comment>
<accession>A0A6P8ASW6</accession>
<keyword evidence="5" id="KW-0539">Nucleus</keyword>
<keyword evidence="3" id="KW-1133">Transmembrane helix</keyword>
<dbReference type="AlphaFoldDB" id="A0A6P8ASW6"/>
<reference evidence="8" key="3">
    <citation type="submission" date="2025-08" db="UniProtKB">
        <authorList>
            <consortium name="RefSeq"/>
        </authorList>
    </citation>
    <scope>IDENTIFICATION</scope>
    <source>
        <strain evidence="8">NI907</strain>
    </source>
</reference>
<dbReference type="PANTHER" id="PTHR12265:SF30">
    <property type="entry name" value="TRANSMEMBRANE PROTEIN 53"/>
    <property type="match status" value="1"/>
</dbReference>
<keyword evidence="2" id="KW-0812">Transmembrane</keyword>
<dbReference type="GeneID" id="41964885"/>
<dbReference type="PANTHER" id="PTHR12265">
    <property type="entry name" value="TRANSMEMBRANE PROTEIN 53"/>
    <property type="match status" value="1"/>
</dbReference>
<keyword evidence="7" id="KW-1185">Reference proteome</keyword>
<keyword evidence="4" id="KW-0472">Membrane</keyword>
<evidence type="ECO:0000256" key="3">
    <source>
        <dbReference type="ARBA" id="ARBA00022989"/>
    </source>
</evidence>
<evidence type="ECO:0000256" key="4">
    <source>
        <dbReference type="ARBA" id="ARBA00023136"/>
    </source>
</evidence>
<sequence>MKRIHSSQSSKVDSASQRPLDLGNNIFLFSPSVSHQGEAAPSVQRNGAPSPPSLVIICTWLGGATTRRISKYVAGYQARWPSTSVLLIRTVIPDMAVRSFATLRARLQPARDAIASILTPTSGEANRRRDVLLHFFSNGGGNMATQLLKSTVPSALRDRLGLVVLDCCPGDASFGKTYGAALLSLPPSLSPPLRWVGTAMTYCLVSAVQALQDAGLMSSVRELRAELNSTSLLGDDVRRLYLFSAGDGMVGVDDVVSHARQASGRIGAHKVGAVLFRTAPHCALVLEDADRYWGAVVDAWEGRRELPPVPEETEAEIRAKL</sequence>
<dbReference type="GO" id="GO:0031965">
    <property type="term" value="C:nuclear membrane"/>
    <property type="evidence" value="ECO:0007669"/>
    <property type="project" value="UniProtKB-SubCell"/>
</dbReference>
<gene>
    <name evidence="8" type="ORF">PgNI_09996</name>
</gene>
<dbReference type="InterPro" id="IPR008547">
    <property type="entry name" value="DUF829_TMEM53"/>
</dbReference>
<dbReference type="Proteomes" id="UP000515153">
    <property type="component" value="Unplaced"/>
</dbReference>
<evidence type="ECO:0000256" key="2">
    <source>
        <dbReference type="ARBA" id="ARBA00022692"/>
    </source>
</evidence>
<proteinExistence type="predicted"/>
<evidence type="ECO:0000313" key="7">
    <source>
        <dbReference type="Proteomes" id="UP000515153"/>
    </source>
</evidence>
<name>A0A6P8ASW6_PYRGI</name>
<evidence type="ECO:0000256" key="6">
    <source>
        <dbReference type="ARBA" id="ARBA00037847"/>
    </source>
</evidence>
<protein>
    <submittedName>
        <fullName evidence="8">Uncharacterized protein</fullName>
    </submittedName>
</protein>
<evidence type="ECO:0000313" key="8">
    <source>
        <dbReference type="RefSeq" id="XP_030977998.1"/>
    </source>
</evidence>
<reference evidence="8" key="2">
    <citation type="submission" date="2019-10" db="EMBL/GenBank/DDBJ databases">
        <authorList>
            <consortium name="NCBI Genome Project"/>
        </authorList>
    </citation>
    <scope>NUCLEOTIDE SEQUENCE</scope>
    <source>
        <strain evidence="8">NI907</strain>
    </source>
</reference>
<organism evidence="7 8">
    <name type="scientific">Pyricularia grisea</name>
    <name type="common">Crabgrass-specific blast fungus</name>
    <name type="synonym">Magnaporthe grisea</name>
    <dbReference type="NCBI Taxonomy" id="148305"/>
    <lineage>
        <taxon>Eukaryota</taxon>
        <taxon>Fungi</taxon>
        <taxon>Dikarya</taxon>
        <taxon>Ascomycota</taxon>
        <taxon>Pezizomycotina</taxon>
        <taxon>Sordariomycetes</taxon>
        <taxon>Sordariomycetidae</taxon>
        <taxon>Magnaporthales</taxon>
        <taxon>Pyriculariaceae</taxon>
        <taxon>Pyricularia</taxon>
    </lineage>
</organism>
<evidence type="ECO:0000256" key="5">
    <source>
        <dbReference type="ARBA" id="ARBA00023242"/>
    </source>
</evidence>
<dbReference type="KEGG" id="pgri:PgNI_09996"/>